<proteinExistence type="predicted"/>
<keyword evidence="8" id="KW-1185">Reference proteome</keyword>
<dbReference type="InterPro" id="IPR036034">
    <property type="entry name" value="PDZ_sf"/>
</dbReference>
<evidence type="ECO:0000256" key="2">
    <source>
        <dbReference type="ARBA" id="ARBA00022771"/>
    </source>
</evidence>
<gene>
    <name evidence="9" type="primary">LOC105231821</name>
</gene>
<feature type="region of interest" description="Disordered" evidence="5">
    <location>
        <begin position="92"/>
        <end position="117"/>
    </location>
</feature>
<dbReference type="PROSITE" id="PS50089">
    <property type="entry name" value="ZF_RING_2"/>
    <property type="match status" value="1"/>
</dbReference>
<dbReference type="PROSITE" id="PS50106">
    <property type="entry name" value="PDZ"/>
    <property type="match status" value="1"/>
</dbReference>
<name>A0A6I9VEV9_BACDO</name>
<dbReference type="PANTHER" id="PTHR10315:SF155">
    <property type="entry name" value="IP10571P"/>
    <property type="match status" value="1"/>
</dbReference>
<evidence type="ECO:0000256" key="4">
    <source>
        <dbReference type="PROSITE-ProRule" id="PRU00175"/>
    </source>
</evidence>
<keyword evidence="2 4" id="KW-0863">Zinc-finger</keyword>
<dbReference type="Pfam" id="PF21362">
    <property type="entry name" value="Sina_RING"/>
    <property type="match status" value="1"/>
</dbReference>
<dbReference type="GO" id="GO:0061630">
    <property type="term" value="F:ubiquitin protein ligase activity"/>
    <property type="evidence" value="ECO:0007669"/>
    <property type="project" value="TreeGrafter"/>
</dbReference>
<dbReference type="KEGG" id="bdr:105231821"/>
<dbReference type="GeneID" id="105231821"/>
<dbReference type="InterPro" id="IPR001841">
    <property type="entry name" value="Znf_RING"/>
</dbReference>
<dbReference type="SMART" id="SM00228">
    <property type="entry name" value="PDZ"/>
    <property type="match status" value="1"/>
</dbReference>
<reference evidence="9" key="2">
    <citation type="submission" date="2025-08" db="UniProtKB">
        <authorList>
            <consortium name="RefSeq"/>
        </authorList>
    </citation>
    <scope>IDENTIFICATION</scope>
    <source>
        <tissue evidence="9">Adult</tissue>
    </source>
</reference>
<feature type="compositionally biased region" description="Basic and acidic residues" evidence="5">
    <location>
        <begin position="274"/>
        <end position="283"/>
    </location>
</feature>
<feature type="domain" description="PDZ" evidence="7">
    <location>
        <begin position="4"/>
        <end position="72"/>
    </location>
</feature>
<dbReference type="RefSeq" id="XP_011211597.2">
    <property type="nucleotide sequence ID" value="XM_011213295.4"/>
</dbReference>
<feature type="domain" description="RING-type" evidence="6">
    <location>
        <begin position="160"/>
        <end position="195"/>
    </location>
</feature>
<feature type="compositionally biased region" description="Basic and acidic residues" evidence="5">
    <location>
        <begin position="229"/>
        <end position="242"/>
    </location>
</feature>
<dbReference type="Gene3D" id="3.30.40.10">
    <property type="entry name" value="Zinc/RING finger domain, C3HC4 (zinc finger)"/>
    <property type="match status" value="1"/>
</dbReference>
<feature type="compositionally biased region" description="Acidic residues" evidence="5">
    <location>
        <begin position="92"/>
        <end position="106"/>
    </location>
</feature>
<evidence type="ECO:0000313" key="9">
    <source>
        <dbReference type="RefSeq" id="XP_011211597.2"/>
    </source>
</evidence>
<feature type="compositionally biased region" description="Polar residues" evidence="5">
    <location>
        <begin position="246"/>
        <end position="257"/>
    </location>
</feature>
<dbReference type="InParanoid" id="A0A6I9VEV9"/>
<dbReference type="InterPro" id="IPR001478">
    <property type="entry name" value="PDZ"/>
</dbReference>
<dbReference type="InterPro" id="IPR049548">
    <property type="entry name" value="Sina-like_RING"/>
</dbReference>
<feature type="compositionally biased region" description="Polar residues" evidence="5">
    <location>
        <begin position="108"/>
        <end position="117"/>
    </location>
</feature>
<dbReference type="OrthoDB" id="4788989at2759"/>
<keyword evidence="3" id="KW-0862">Zinc</keyword>
<evidence type="ECO:0000313" key="8">
    <source>
        <dbReference type="Proteomes" id="UP001652620"/>
    </source>
</evidence>
<feature type="region of interest" description="Disordered" evidence="5">
    <location>
        <begin position="222"/>
        <end position="379"/>
    </location>
</feature>
<evidence type="ECO:0000259" key="7">
    <source>
        <dbReference type="PROSITE" id="PS50106"/>
    </source>
</evidence>
<dbReference type="SUPFAM" id="SSF57850">
    <property type="entry name" value="RING/U-box"/>
    <property type="match status" value="1"/>
</dbReference>
<dbReference type="InterPro" id="IPR013083">
    <property type="entry name" value="Znf_RING/FYVE/PHD"/>
</dbReference>
<dbReference type="Pfam" id="PF17820">
    <property type="entry name" value="PDZ_6"/>
    <property type="match status" value="1"/>
</dbReference>
<dbReference type="GO" id="GO:0008270">
    <property type="term" value="F:zinc ion binding"/>
    <property type="evidence" value="ECO:0007669"/>
    <property type="project" value="UniProtKB-KW"/>
</dbReference>
<reference evidence="8" key="1">
    <citation type="submission" date="2025-05" db="UniProtKB">
        <authorList>
            <consortium name="RefSeq"/>
        </authorList>
    </citation>
    <scope>NUCLEOTIDE SEQUENCE [LARGE SCALE GENOMIC DNA]</scope>
</reference>
<dbReference type="Gene3D" id="2.30.42.10">
    <property type="match status" value="1"/>
</dbReference>
<keyword evidence="1" id="KW-0479">Metal-binding</keyword>
<dbReference type="GO" id="GO:0031624">
    <property type="term" value="F:ubiquitin conjugating enzyme binding"/>
    <property type="evidence" value="ECO:0007669"/>
    <property type="project" value="TreeGrafter"/>
</dbReference>
<accession>A0A6I9VEV9</accession>
<organism evidence="8 9">
    <name type="scientific">Bactrocera dorsalis</name>
    <name type="common">Oriental fruit fly</name>
    <name type="synonym">Dacus dorsalis</name>
    <dbReference type="NCBI Taxonomy" id="27457"/>
    <lineage>
        <taxon>Eukaryota</taxon>
        <taxon>Metazoa</taxon>
        <taxon>Ecdysozoa</taxon>
        <taxon>Arthropoda</taxon>
        <taxon>Hexapoda</taxon>
        <taxon>Insecta</taxon>
        <taxon>Pterygota</taxon>
        <taxon>Neoptera</taxon>
        <taxon>Endopterygota</taxon>
        <taxon>Diptera</taxon>
        <taxon>Brachycera</taxon>
        <taxon>Muscomorpha</taxon>
        <taxon>Tephritoidea</taxon>
        <taxon>Tephritidae</taxon>
        <taxon>Bactrocera</taxon>
        <taxon>Bactrocera</taxon>
    </lineage>
</organism>
<protein>
    <submittedName>
        <fullName evidence="9">Uncharacterized protein LOC105231821</fullName>
    </submittedName>
</protein>
<evidence type="ECO:0000256" key="1">
    <source>
        <dbReference type="ARBA" id="ARBA00022723"/>
    </source>
</evidence>
<sequence>MLKICKINACPNGTLGLHLSRAPWDPYPWVSGIQEGSSAEEAGMRVGDTVLEFNGNDVLGQKIFEIATRIREHWQSGATDVSVVIWRNQTEEDSSCSEDNDEDYEEANVTNSSDSETMVSQVEGQRKRVQRAHQQHSSINQQSLQKFATCLQHIAQLLECPVCLEVIRPPGWQCCNGHVLCNNCRSRSVKCPVCRVPLGPRGRCLLADKLFTVLAESFPCDGVRSSRNSPKEKRKCSPESKGRPRATTTARIPQNENDQQHPHHQHQQQQQQIKAKEMQQQDKKKVKTAVGSQKNASNGKVAAKECTATPNAHAEAAQQVNSTTDNCKGNNKKPAETAGAKDGSSTQRCHWQWRRSRARVGKEQQQQQQQPASEASQQVYKSYADEQLSITASRAATALRRIPPTAMTTTTTTNVSC</sequence>
<evidence type="ECO:0000259" key="6">
    <source>
        <dbReference type="PROSITE" id="PS50089"/>
    </source>
</evidence>
<dbReference type="InterPro" id="IPR041489">
    <property type="entry name" value="PDZ_6"/>
</dbReference>
<dbReference type="GO" id="GO:0043161">
    <property type="term" value="P:proteasome-mediated ubiquitin-dependent protein catabolic process"/>
    <property type="evidence" value="ECO:0007669"/>
    <property type="project" value="TreeGrafter"/>
</dbReference>
<dbReference type="AlphaFoldDB" id="A0A6I9VEV9"/>
<feature type="compositionally biased region" description="Polar residues" evidence="5">
    <location>
        <begin position="318"/>
        <end position="329"/>
    </location>
</feature>
<dbReference type="GO" id="GO:0005737">
    <property type="term" value="C:cytoplasm"/>
    <property type="evidence" value="ECO:0007669"/>
    <property type="project" value="TreeGrafter"/>
</dbReference>
<dbReference type="SUPFAM" id="SSF50156">
    <property type="entry name" value="PDZ domain-like"/>
    <property type="match status" value="1"/>
</dbReference>
<dbReference type="PANTHER" id="PTHR10315">
    <property type="entry name" value="E3 UBIQUITIN PROTEIN LIGASE SIAH"/>
    <property type="match status" value="1"/>
</dbReference>
<dbReference type="CDD" id="cd16571">
    <property type="entry name" value="RING-HC_SIAHs"/>
    <property type="match status" value="1"/>
</dbReference>
<evidence type="ECO:0000256" key="3">
    <source>
        <dbReference type="ARBA" id="ARBA00022833"/>
    </source>
</evidence>
<evidence type="ECO:0000256" key="5">
    <source>
        <dbReference type="SAM" id="MobiDB-lite"/>
    </source>
</evidence>
<dbReference type="Proteomes" id="UP001652620">
    <property type="component" value="Chromosome 2"/>
</dbReference>
<feature type="compositionally biased region" description="Low complexity" evidence="5">
    <location>
        <begin position="363"/>
        <end position="378"/>
    </location>
</feature>
<dbReference type="InterPro" id="IPR052088">
    <property type="entry name" value="E3_ubiquitin-ligase_SINA"/>
</dbReference>